<accession>A0ABY5GR51</accession>
<dbReference type="PROSITE" id="PS51318">
    <property type="entry name" value="TAT"/>
    <property type="match status" value="1"/>
</dbReference>
<sequence length="182" mass="19697">MKDLMISRRHFIKKTAMIAAAITALPVVNAVAGVLTDESRMDDLERAVFAKMLKIALPTEGSTLIDPATLPVLPTIEGALLAGMEPHIRQGLRGGINYFNEGAIKAFGDRFVNLSDVDAVRFVDQWSASAAPPERALSMGLKKLTVLAYWAIPNTWGPLGYDGPVSDKWNLPSLGNTPEPKI</sequence>
<evidence type="ECO:0000313" key="3">
    <source>
        <dbReference type="EMBL" id="UTW01757.1"/>
    </source>
</evidence>
<dbReference type="InterPro" id="IPR019546">
    <property type="entry name" value="TAT_signal_bac_arc"/>
</dbReference>
<protein>
    <submittedName>
        <fullName evidence="3">Twin-arginine translocation signal domain-containing protein</fullName>
    </submittedName>
</protein>
<dbReference type="EMBL" id="CP073344">
    <property type="protein sequence ID" value="UTW01757.1"/>
    <property type="molecule type" value="Genomic_DNA"/>
</dbReference>
<proteinExistence type="predicted"/>
<dbReference type="Pfam" id="PF13618">
    <property type="entry name" value="Gluconate_2-dh3"/>
    <property type="match status" value="1"/>
</dbReference>
<evidence type="ECO:0000256" key="1">
    <source>
        <dbReference type="ARBA" id="ARBA00022729"/>
    </source>
</evidence>
<organism evidence="3 4">
    <name type="scientific">Amphritea atlantica</name>
    <dbReference type="NCBI Taxonomy" id="355243"/>
    <lineage>
        <taxon>Bacteria</taxon>
        <taxon>Pseudomonadati</taxon>
        <taxon>Pseudomonadota</taxon>
        <taxon>Gammaproteobacteria</taxon>
        <taxon>Oceanospirillales</taxon>
        <taxon>Oceanospirillaceae</taxon>
        <taxon>Amphritea</taxon>
    </lineage>
</organism>
<name>A0ABY5GR51_9GAMM</name>
<dbReference type="InterPro" id="IPR027056">
    <property type="entry name" value="Gluconate_2DH_su3"/>
</dbReference>
<keyword evidence="4" id="KW-1185">Reference proteome</keyword>
<dbReference type="InterPro" id="IPR006311">
    <property type="entry name" value="TAT_signal"/>
</dbReference>
<dbReference type="NCBIfam" id="TIGR01409">
    <property type="entry name" value="TAT_signal_seq"/>
    <property type="match status" value="1"/>
</dbReference>
<keyword evidence="1 2" id="KW-0732">Signal</keyword>
<feature type="signal peptide" evidence="2">
    <location>
        <begin position="1"/>
        <end position="32"/>
    </location>
</feature>
<feature type="chain" id="PRO_5047233539" evidence="2">
    <location>
        <begin position="33"/>
        <end position="182"/>
    </location>
</feature>
<reference evidence="3" key="1">
    <citation type="submission" date="2021-04" db="EMBL/GenBank/DDBJ databases">
        <title>Oceanospirillales bacteria with DddD are important DMSP degraders in coastal seawater.</title>
        <authorList>
            <person name="Liu J."/>
        </authorList>
    </citation>
    <scope>NUCLEOTIDE SEQUENCE</scope>
    <source>
        <strain evidence="3">GY6</strain>
    </source>
</reference>
<dbReference type="Proteomes" id="UP001059950">
    <property type="component" value="Chromosome"/>
</dbReference>
<evidence type="ECO:0000313" key="4">
    <source>
        <dbReference type="Proteomes" id="UP001059950"/>
    </source>
</evidence>
<evidence type="ECO:0000256" key="2">
    <source>
        <dbReference type="SAM" id="SignalP"/>
    </source>
</evidence>
<gene>
    <name evidence="3" type="ORF">KDX31_10240</name>
</gene>